<dbReference type="CDD" id="cd00118">
    <property type="entry name" value="LysM"/>
    <property type="match status" value="3"/>
</dbReference>
<feature type="domain" description="LysM" evidence="1">
    <location>
        <begin position="37"/>
        <end position="80"/>
    </location>
</feature>
<dbReference type="Proteomes" id="UP001610063">
    <property type="component" value="Unassembled WGS sequence"/>
</dbReference>
<reference evidence="2 3" key="1">
    <citation type="journal article" date="2013" name="Int. J. Syst. Evol. Microbiol.">
        <title>Marinoscillum luteum sp. nov., isolated from marine sediment.</title>
        <authorList>
            <person name="Cha I.T."/>
            <person name="Park S.J."/>
            <person name="Kim S.J."/>
            <person name="Kim J.G."/>
            <person name="Jung M.Y."/>
            <person name="Shin K.S."/>
            <person name="Kwon K.K."/>
            <person name="Yang S.H."/>
            <person name="Seo Y.S."/>
            <person name="Rhee S.K."/>
        </authorList>
    </citation>
    <scope>NUCLEOTIDE SEQUENCE [LARGE SCALE GENOMIC DNA]</scope>
    <source>
        <strain evidence="2 3">KCTC 23939</strain>
    </source>
</reference>
<feature type="domain" description="LysM" evidence="1">
    <location>
        <begin position="183"/>
        <end position="226"/>
    </location>
</feature>
<dbReference type="Pfam" id="PF01476">
    <property type="entry name" value="LysM"/>
    <property type="match status" value="3"/>
</dbReference>
<dbReference type="InterPro" id="IPR018392">
    <property type="entry name" value="LysM"/>
</dbReference>
<dbReference type="PANTHER" id="PTHR33734">
    <property type="entry name" value="LYSM DOMAIN-CONTAINING GPI-ANCHORED PROTEIN 2"/>
    <property type="match status" value="1"/>
</dbReference>
<dbReference type="Gene3D" id="3.10.350.10">
    <property type="entry name" value="LysM domain"/>
    <property type="match status" value="3"/>
</dbReference>
<evidence type="ECO:0000313" key="2">
    <source>
        <dbReference type="EMBL" id="MFH6982876.1"/>
    </source>
</evidence>
<dbReference type="SMART" id="SM00257">
    <property type="entry name" value="LysM"/>
    <property type="match status" value="3"/>
</dbReference>
<dbReference type="RefSeq" id="WP_395416508.1">
    <property type="nucleotide sequence ID" value="NZ_JBIPKE010000013.1"/>
</dbReference>
<dbReference type="PANTHER" id="PTHR33734:SF22">
    <property type="entry name" value="MEMBRANE-BOUND LYTIC MUREIN TRANSGLYCOSYLASE D"/>
    <property type="match status" value="1"/>
</dbReference>
<dbReference type="EMBL" id="JBIPKE010000013">
    <property type="protein sequence ID" value="MFH6982876.1"/>
    <property type="molecule type" value="Genomic_DNA"/>
</dbReference>
<dbReference type="InterPro" id="IPR036779">
    <property type="entry name" value="LysM_dom_sf"/>
</dbReference>
<dbReference type="PROSITE" id="PS51782">
    <property type="entry name" value="LYSM"/>
    <property type="match status" value="3"/>
</dbReference>
<feature type="domain" description="LysM" evidence="1">
    <location>
        <begin position="107"/>
        <end position="150"/>
    </location>
</feature>
<proteinExistence type="predicted"/>
<sequence>MSYKIGIVLVLTLGALASRAGGLDSLRVEKNKGQYFIIHQVEKGETLYSLARRYGADLEQVVKVNDIQNNQISLGQELKLPIDKSKARQASDMKPVEQKASSAMEEVTHTVAQGETLYSISRKYGVAVEDMKKWNSLPSNEISIDQQLTIRISDDQAVPAPVEVKKPVKETPKPKPTVPPGFTEYYVQSGDLLETIAAKFKVKPDSIVFWNHLPNAYLSIGQKLLVRGKPDSVRIAQNDAVEILPYGQRKTVKDQSGFTRVFEEGTARKIEDGMETQKYLALHRTLSVGALIEVRNLMNNQKIFVRVVGKLPETGLNENVMIRLTPICFERLGVIDPKTRVEVSYYLD</sequence>
<organism evidence="2 3">
    <name type="scientific">Marinoscillum luteum</name>
    <dbReference type="NCBI Taxonomy" id="861051"/>
    <lineage>
        <taxon>Bacteria</taxon>
        <taxon>Pseudomonadati</taxon>
        <taxon>Bacteroidota</taxon>
        <taxon>Cytophagia</taxon>
        <taxon>Cytophagales</taxon>
        <taxon>Reichenbachiellaceae</taxon>
        <taxon>Marinoscillum</taxon>
    </lineage>
</organism>
<gene>
    <name evidence="2" type="ORF">ACHKAR_05480</name>
</gene>
<protein>
    <submittedName>
        <fullName evidence="2">LysM peptidoglycan-binding domain-containing protein</fullName>
    </submittedName>
</protein>
<evidence type="ECO:0000313" key="3">
    <source>
        <dbReference type="Proteomes" id="UP001610063"/>
    </source>
</evidence>
<evidence type="ECO:0000259" key="1">
    <source>
        <dbReference type="PROSITE" id="PS51782"/>
    </source>
</evidence>
<dbReference type="InterPro" id="IPR036908">
    <property type="entry name" value="RlpA-like_sf"/>
</dbReference>
<accession>A0ABW7N5L5</accession>
<keyword evidence="3" id="KW-1185">Reference proteome</keyword>
<dbReference type="Gene3D" id="2.40.40.10">
    <property type="entry name" value="RlpA-like domain"/>
    <property type="match status" value="1"/>
</dbReference>
<comment type="caution">
    <text evidence="2">The sequence shown here is derived from an EMBL/GenBank/DDBJ whole genome shotgun (WGS) entry which is preliminary data.</text>
</comment>
<dbReference type="SUPFAM" id="SSF54106">
    <property type="entry name" value="LysM domain"/>
    <property type="match status" value="3"/>
</dbReference>
<name>A0ABW7N5L5_9BACT</name>